<dbReference type="GO" id="GO:0003677">
    <property type="term" value="F:DNA binding"/>
    <property type="evidence" value="ECO:0007669"/>
    <property type="project" value="UniProtKB-KW"/>
</dbReference>
<dbReference type="Pfam" id="PF01614">
    <property type="entry name" value="IclR_C"/>
    <property type="match status" value="1"/>
</dbReference>
<dbReference type="SUPFAM" id="SSF55781">
    <property type="entry name" value="GAF domain-like"/>
    <property type="match status" value="1"/>
</dbReference>
<dbReference type="PROSITE" id="PS51077">
    <property type="entry name" value="HTH_ICLR"/>
    <property type="match status" value="1"/>
</dbReference>
<dbReference type="GO" id="GO:0003700">
    <property type="term" value="F:DNA-binding transcription factor activity"/>
    <property type="evidence" value="ECO:0007669"/>
    <property type="project" value="TreeGrafter"/>
</dbReference>
<gene>
    <name evidence="6" type="ORF">G3I67_12775</name>
</gene>
<protein>
    <submittedName>
        <fullName evidence="6">IclR family transcriptional regulator</fullName>
    </submittedName>
</protein>
<feature type="domain" description="IclR-ED" evidence="5">
    <location>
        <begin position="77"/>
        <end position="255"/>
    </location>
</feature>
<dbReference type="EMBL" id="JAAGRN010000009">
    <property type="protein sequence ID" value="NDY84103.1"/>
    <property type="molecule type" value="Genomic_DNA"/>
</dbReference>
<organism evidence="6">
    <name type="scientific">Sheuella amnicola</name>
    <dbReference type="NCBI Taxonomy" id="2707330"/>
    <lineage>
        <taxon>Bacteria</taxon>
        <taxon>Pseudomonadati</taxon>
        <taxon>Pseudomonadota</taxon>
        <taxon>Betaproteobacteria</taxon>
        <taxon>Burkholderiales</taxon>
        <taxon>Alcaligenaceae</taxon>
        <taxon>Sheuella</taxon>
    </lineage>
</organism>
<dbReference type="InterPro" id="IPR029016">
    <property type="entry name" value="GAF-like_dom_sf"/>
</dbReference>
<reference evidence="6" key="1">
    <citation type="submission" date="2020-02" db="EMBL/GenBank/DDBJ databases">
        <authorList>
            <person name="Chen W.-M."/>
        </authorList>
    </citation>
    <scope>NUCLEOTIDE SEQUENCE</scope>
    <source>
        <strain evidence="6">NBD-18</strain>
    </source>
</reference>
<dbReference type="InterPro" id="IPR005471">
    <property type="entry name" value="Tscrpt_reg_IclR_N"/>
</dbReference>
<name>A0A6B2R1W7_9BURK</name>
<dbReference type="SMART" id="SM00346">
    <property type="entry name" value="HTH_ICLR"/>
    <property type="match status" value="1"/>
</dbReference>
<dbReference type="GO" id="GO:0045892">
    <property type="term" value="P:negative regulation of DNA-templated transcription"/>
    <property type="evidence" value="ECO:0007669"/>
    <property type="project" value="TreeGrafter"/>
</dbReference>
<dbReference type="RefSeq" id="WP_163655916.1">
    <property type="nucleotide sequence ID" value="NZ_JAAGRN010000009.1"/>
</dbReference>
<dbReference type="Gene3D" id="3.30.450.40">
    <property type="match status" value="1"/>
</dbReference>
<dbReference type="InterPro" id="IPR050707">
    <property type="entry name" value="HTH_MetabolicPath_Reg"/>
</dbReference>
<dbReference type="Pfam" id="PF09339">
    <property type="entry name" value="HTH_IclR"/>
    <property type="match status" value="1"/>
</dbReference>
<dbReference type="InterPro" id="IPR036390">
    <property type="entry name" value="WH_DNA-bd_sf"/>
</dbReference>
<dbReference type="PANTHER" id="PTHR30136:SF24">
    <property type="entry name" value="HTH-TYPE TRANSCRIPTIONAL REPRESSOR ALLR"/>
    <property type="match status" value="1"/>
</dbReference>
<evidence type="ECO:0000313" key="6">
    <source>
        <dbReference type="EMBL" id="NDY84103.1"/>
    </source>
</evidence>
<dbReference type="InterPro" id="IPR014757">
    <property type="entry name" value="Tscrpt_reg_IclR_C"/>
</dbReference>
<keyword evidence="2" id="KW-0238">DNA-binding</keyword>
<dbReference type="PANTHER" id="PTHR30136">
    <property type="entry name" value="HELIX-TURN-HELIX TRANSCRIPTIONAL REGULATOR, ICLR FAMILY"/>
    <property type="match status" value="1"/>
</dbReference>
<dbReference type="AlphaFoldDB" id="A0A6B2R1W7"/>
<evidence type="ECO:0000259" key="4">
    <source>
        <dbReference type="PROSITE" id="PS51077"/>
    </source>
</evidence>
<keyword evidence="1" id="KW-0805">Transcription regulation</keyword>
<feature type="domain" description="HTH iclR-type" evidence="4">
    <location>
        <begin position="14"/>
        <end position="76"/>
    </location>
</feature>
<keyword evidence="3" id="KW-0804">Transcription</keyword>
<evidence type="ECO:0000256" key="1">
    <source>
        <dbReference type="ARBA" id="ARBA00023015"/>
    </source>
</evidence>
<dbReference type="InterPro" id="IPR036388">
    <property type="entry name" value="WH-like_DNA-bd_sf"/>
</dbReference>
<dbReference type="SUPFAM" id="SSF46785">
    <property type="entry name" value="Winged helix' DNA-binding domain"/>
    <property type="match status" value="1"/>
</dbReference>
<sequence>MSTSKTSLLPEKPVGALMSGLAILRYLAQVNDPVGVTKVAKDLKLNPSTCFNLLKTLVHEGLINFDETTKAYSIGIGLIELAKGALERNSYVQLVRPYLQEIADRFGVTATLWQRVQNERVVLLDLANSDSTIRVHMSIGQRLPMYVAAMGRCFIAVSELTREEVKRKFQAIRWESPPTFESYLKEIDKARHNGYATDVGHHVKGVTTVSSLVMNGRREPVVAISAVGFSAQLDSATVAELGRFIKSRSDQIIPV</sequence>
<proteinExistence type="predicted"/>
<dbReference type="Gene3D" id="1.10.10.10">
    <property type="entry name" value="Winged helix-like DNA-binding domain superfamily/Winged helix DNA-binding domain"/>
    <property type="match status" value="1"/>
</dbReference>
<evidence type="ECO:0000259" key="5">
    <source>
        <dbReference type="PROSITE" id="PS51078"/>
    </source>
</evidence>
<comment type="caution">
    <text evidence="6">The sequence shown here is derived from an EMBL/GenBank/DDBJ whole genome shotgun (WGS) entry which is preliminary data.</text>
</comment>
<dbReference type="PROSITE" id="PS51078">
    <property type="entry name" value="ICLR_ED"/>
    <property type="match status" value="1"/>
</dbReference>
<evidence type="ECO:0000256" key="3">
    <source>
        <dbReference type="ARBA" id="ARBA00023163"/>
    </source>
</evidence>
<accession>A0A6B2R1W7</accession>
<evidence type="ECO:0000256" key="2">
    <source>
        <dbReference type="ARBA" id="ARBA00023125"/>
    </source>
</evidence>